<dbReference type="PANTHER" id="PTHR46331">
    <property type="entry name" value="VALACYCLOVIR HYDROLASE"/>
    <property type="match status" value="1"/>
</dbReference>
<dbReference type="PRINTS" id="PR00111">
    <property type="entry name" value="ABHYDROLASE"/>
</dbReference>
<feature type="domain" description="AB hydrolase-1" evidence="1">
    <location>
        <begin position="209"/>
        <end position="315"/>
    </location>
</feature>
<gene>
    <name evidence="2" type="ORF">KAOT1_05962</name>
</gene>
<name>A9EBD7_9FLAO</name>
<dbReference type="PANTHER" id="PTHR46331:SF2">
    <property type="entry name" value="VALACYCLOVIR HYDROLASE"/>
    <property type="match status" value="1"/>
</dbReference>
<dbReference type="Proteomes" id="UP000002945">
    <property type="component" value="Unassembled WGS sequence"/>
</dbReference>
<proteinExistence type="predicted"/>
<sequence length="428" mass="49254">MLLCCSFYVHAQELKSEYYTYITQGTDVSAHINKPYKLSANIRKEVFNGNEKVYLFMNLIDASKEGGILHSKNSHNQLVSEEWQTITIEGMIEPTAKTLAFGLMCINNGKFFFDDFKLEVQNKDGTWEKLQLQNPDFEENRDNSNAIWENQSYQSNRNFTAVITKEKSNNDNYCLLVEGKDVYGQNDDKGGFVNVNGVKLYYEIYGKGKPLLLLHGAGQSISAFRSQIDFFSKHYKVIALDSRGRGRSTDNDDELTYVNQAKDVHDFLEKLKLDTVSIIGWSDGGIIGLIVAMKYPEKVEKLIAMAANIHPNGLLPERLQLHKKNIERLEKDEKEKDTFDYKLLKQLVYYPQLKFDDLRSITSPTLIMAGDHDLIQDMHTIKIFQAIPNANLAIFPGETHWFPEDNSKLFNTTVFDFLQKEFKKPNRY</sequence>
<dbReference type="Gene3D" id="2.60.120.260">
    <property type="entry name" value="Galactose-binding domain-like"/>
    <property type="match status" value="1"/>
</dbReference>
<dbReference type="eggNOG" id="COG0596">
    <property type="taxonomic scope" value="Bacteria"/>
</dbReference>
<dbReference type="AlphaFoldDB" id="A9EBD7"/>
<dbReference type="EMBL" id="ABIB01000017">
    <property type="protein sequence ID" value="EDP94458.1"/>
    <property type="molecule type" value="Genomic_DNA"/>
</dbReference>
<reference evidence="2 3" key="1">
    <citation type="journal article" date="2011" name="J. Bacteriol.">
        <title>Genome sequence of the algicidal bacterium Kordia algicida OT-1.</title>
        <authorList>
            <person name="Lee H.S."/>
            <person name="Kang S.G."/>
            <person name="Kwon K.K."/>
            <person name="Lee J.H."/>
            <person name="Kim S.J."/>
        </authorList>
    </citation>
    <scope>NUCLEOTIDE SEQUENCE [LARGE SCALE GENOMIC DNA]</scope>
    <source>
        <strain evidence="2 3">OT-1</strain>
    </source>
</reference>
<dbReference type="InterPro" id="IPR029058">
    <property type="entry name" value="AB_hydrolase_fold"/>
</dbReference>
<protein>
    <recommendedName>
        <fullName evidence="1">AB hydrolase-1 domain-containing protein</fullName>
    </recommendedName>
</protein>
<dbReference type="Pfam" id="PF00561">
    <property type="entry name" value="Abhydrolase_1"/>
    <property type="match status" value="1"/>
</dbReference>
<comment type="caution">
    <text evidence="2">The sequence shown here is derived from an EMBL/GenBank/DDBJ whole genome shotgun (WGS) entry which is preliminary data.</text>
</comment>
<evidence type="ECO:0000313" key="3">
    <source>
        <dbReference type="Proteomes" id="UP000002945"/>
    </source>
</evidence>
<keyword evidence="3" id="KW-1185">Reference proteome</keyword>
<dbReference type="Gene3D" id="3.40.50.1820">
    <property type="entry name" value="alpha/beta hydrolase"/>
    <property type="match status" value="1"/>
</dbReference>
<dbReference type="InterPro" id="IPR000073">
    <property type="entry name" value="AB_hydrolase_1"/>
</dbReference>
<evidence type="ECO:0000259" key="1">
    <source>
        <dbReference type="Pfam" id="PF00561"/>
    </source>
</evidence>
<dbReference type="GO" id="GO:0017171">
    <property type="term" value="F:serine hydrolase activity"/>
    <property type="evidence" value="ECO:0007669"/>
    <property type="project" value="TreeGrafter"/>
</dbReference>
<organism evidence="2 3">
    <name type="scientific">Kordia algicida OT-1</name>
    <dbReference type="NCBI Taxonomy" id="391587"/>
    <lineage>
        <taxon>Bacteria</taxon>
        <taxon>Pseudomonadati</taxon>
        <taxon>Bacteroidota</taxon>
        <taxon>Flavobacteriia</taxon>
        <taxon>Flavobacteriales</taxon>
        <taxon>Flavobacteriaceae</taxon>
        <taxon>Kordia</taxon>
    </lineage>
</organism>
<accession>A9EBD7</accession>
<dbReference type="SUPFAM" id="SSF53474">
    <property type="entry name" value="alpha/beta-Hydrolases"/>
    <property type="match status" value="1"/>
</dbReference>
<evidence type="ECO:0000313" key="2">
    <source>
        <dbReference type="EMBL" id="EDP94458.1"/>
    </source>
</evidence>
<dbReference type="STRING" id="391587.KAOT1_05962"/>
<dbReference type="HOGENOM" id="CLU_645328_0_0_10"/>